<dbReference type="AlphaFoldDB" id="A0AAD1X8R9"/>
<feature type="signal peptide" evidence="7">
    <location>
        <begin position="1"/>
        <end position="17"/>
    </location>
</feature>
<evidence type="ECO:0000259" key="8">
    <source>
        <dbReference type="PROSITE" id="PS51767"/>
    </source>
</evidence>
<keyword evidence="7" id="KW-0732">Signal</keyword>
<dbReference type="EMBL" id="CAMPGE010006280">
    <property type="protein sequence ID" value="CAI2365129.1"/>
    <property type="molecule type" value="Genomic_DNA"/>
</dbReference>
<feature type="active site" evidence="5">
    <location>
        <position position="266"/>
    </location>
</feature>
<sequence>MMWCLLCLSLMVAATTAKKLNVYRKPEDRSPTFIIRDMMKIESDAIAQKRDESTPIKITLQNNQDAAYTGKLSLGGNKEEHTFFFDTGSPWLWVALDDCTSCNWPGVNPYTPDSGTNKPSSKIGNATYVDGQFATGNIATDEVRITADSEPITMNIIGVSEAHDIGNIPADGILGLAPSPAKNTDLFVTQLHKQGLIPDDMFGLEIKPNGQDSFITLGGYDTERVPDPKEIKWINLYNKDSWWTEFRHVYYGDTILSSKGGLVVFDSGTSITTMSENILYAIINGFYTKTEGQSCTIKQFQGLDLWHCPCIGNFDDIGISMNGYMAFLNSDLIIKDAGQGECAIEILPAKFEGDNDIILLGDNFFFDYYVVHDINGGKIYDEDSDTGMRIGLVGNIVENDDGAFGSVISSALAMLVMATLFLN</sequence>
<dbReference type="PANTHER" id="PTHR47966">
    <property type="entry name" value="BETA-SITE APP-CLEAVING ENZYME, ISOFORM A-RELATED"/>
    <property type="match status" value="1"/>
</dbReference>
<proteinExistence type="inferred from homology"/>
<reference evidence="9" key="1">
    <citation type="submission" date="2023-07" db="EMBL/GenBank/DDBJ databases">
        <authorList>
            <consortium name="AG Swart"/>
            <person name="Singh M."/>
            <person name="Singh A."/>
            <person name="Seah K."/>
            <person name="Emmerich C."/>
        </authorList>
    </citation>
    <scope>NUCLEOTIDE SEQUENCE</scope>
    <source>
        <strain evidence="9">DP1</strain>
    </source>
</reference>
<protein>
    <recommendedName>
        <fullName evidence="8">Peptidase A1 domain-containing protein</fullName>
    </recommendedName>
</protein>
<evidence type="ECO:0000256" key="4">
    <source>
        <dbReference type="ARBA" id="ARBA00022801"/>
    </source>
</evidence>
<dbReference type="CDD" id="cd05471">
    <property type="entry name" value="pepsin_like"/>
    <property type="match status" value="1"/>
</dbReference>
<dbReference type="Gene3D" id="2.40.70.10">
    <property type="entry name" value="Acid Proteases"/>
    <property type="match status" value="2"/>
</dbReference>
<dbReference type="GO" id="GO:0004190">
    <property type="term" value="F:aspartic-type endopeptidase activity"/>
    <property type="evidence" value="ECO:0007669"/>
    <property type="project" value="UniProtKB-KW"/>
</dbReference>
<feature type="active site" evidence="5">
    <location>
        <position position="86"/>
    </location>
</feature>
<dbReference type="Pfam" id="PF00026">
    <property type="entry name" value="Asp"/>
    <property type="match status" value="1"/>
</dbReference>
<evidence type="ECO:0000313" key="9">
    <source>
        <dbReference type="EMBL" id="CAI2365129.1"/>
    </source>
</evidence>
<dbReference type="PROSITE" id="PS00141">
    <property type="entry name" value="ASP_PROTEASE"/>
    <property type="match status" value="1"/>
</dbReference>
<keyword evidence="3 6" id="KW-0064">Aspartyl protease</keyword>
<evidence type="ECO:0000256" key="2">
    <source>
        <dbReference type="ARBA" id="ARBA00022670"/>
    </source>
</evidence>
<feature type="domain" description="Peptidase A1" evidence="8">
    <location>
        <begin position="68"/>
        <end position="382"/>
    </location>
</feature>
<keyword evidence="4 6" id="KW-0378">Hydrolase</keyword>
<name>A0AAD1X8R9_EUPCR</name>
<dbReference type="GO" id="GO:0006508">
    <property type="term" value="P:proteolysis"/>
    <property type="evidence" value="ECO:0007669"/>
    <property type="project" value="UniProtKB-KW"/>
</dbReference>
<evidence type="ECO:0000256" key="3">
    <source>
        <dbReference type="ARBA" id="ARBA00022750"/>
    </source>
</evidence>
<evidence type="ECO:0000256" key="6">
    <source>
        <dbReference type="RuleBase" id="RU000454"/>
    </source>
</evidence>
<evidence type="ECO:0000313" key="10">
    <source>
        <dbReference type="Proteomes" id="UP001295684"/>
    </source>
</evidence>
<keyword evidence="10" id="KW-1185">Reference proteome</keyword>
<accession>A0AAD1X8R9</accession>
<evidence type="ECO:0000256" key="1">
    <source>
        <dbReference type="ARBA" id="ARBA00007447"/>
    </source>
</evidence>
<dbReference type="InterPro" id="IPR021109">
    <property type="entry name" value="Peptidase_aspartic_dom_sf"/>
</dbReference>
<dbReference type="InterPro" id="IPR033121">
    <property type="entry name" value="PEPTIDASE_A1"/>
</dbReference>
<dbReference type="SUPFAM" id="SSF50630">
    <property type="entry name" value="Acid proteases"/>
    <property type="match status" value="1"/>
</dbReference>
<dbReference type="PROSITE" id="PS51767">
    <property type="entry name" value="PEPTIDASE_A1"/>
    <property type="match status" value="1"/>
</dbReference>
<gene>
    <name evidence="9" type="ORF">ECRASSUSDP1_LOCUS6479</name>
</gene>
<dbReference type="PANTHER" id="PTHR47966:SF51">
    <property type="entry name" value="BETA-SITE APP-CLEAVING ENZYME, ISOFORM A-RELATED"/>
    <property type="match status" value="1"/>
</dbReference>
<dbReference type="InterPro" id="IPR001969">
    <property type="entry name" value="Aspartic_peptidase_AS"/>
</dbReference>
<dbReference type="InterPro" id="IPR001461">
    <property type="entry name" value="Aspartic_peptidase_A1"/>
</dbReference>
<evidence type="ECO:0000256" key="5">
    <source>
        <dbReference type="PIRSR" id="PIRSR601461-1"/>
    </source>
</evidence>
<organism evidence="9 10">
    <name type="scientific">Euplotes crassus</name>
    <dbReference type="NCBI Taxonomy" id="5936"/>
    <lineage>
        <taxon>Eukaryota</taxon>
        <taxon>Sar</taxon>
        <taxon>Alveolata</taxon>
        <taxon>Ciliophora</taxon>
        <taxon>Intramacronucleata</taxon>
        <taxon>Spirotrichea</taxon>
        <taxon>Hypotrichia</taxon>
        <taxon>Euplotida</taxon>
        <taxon>Euplotidae</taxon>
        <taxon>Moneuplotes</taxon>
    </lineage>
</organism>
<comment type="caution">
    <text evidence="9">The sequence shown here is derived from an EMBL/GenBank/DDBJ whole genome shotgun (WGS) entry which is preliminary data.</text>
</comment>
<evidence type="ECO:0000256" key="7">
    <source>
        <dbReference type="SAM" id="SignalP"/>
    </source>
</evidence>
<comment type="similarity">
    <text evidence="1 6">Belongs to the peptidase A1 family.</text>
</comment>
<dbReference type="PRINTS" id="PR00792">
    <property type="entry name" value="PEPSIN"/>
</dbReference>
<dbReference type="Proteomes" id="UP001295684">
    <property type="component" value="Unassembled WGS sequence"/>
</dbReference>
<keyword evidence="2 6" id="KW-0645">Protease</keyword>
<dbReference type="InterPro" id="IPR034164">
    <property type="entry name" value="Pepsin-like_dom"/>
</dbReference>
<feature type="chain" id="PRO_5042064648" description="Peptidase A1 domain-containing protein" evidence="7">
    <location>
        <begin position="18"/>
        <end position="423"/>
    </location>
</feature>